<gene>
    <name evidence="1" type="ORF">OUZ56_026250</name>
</gene>
<accession>A0ABQ9ZLD0</accession>
<name>A0ABQ9ZLD0_9CRUS</name>
<reference evidence="1 2" key="1">
    <citation type="journal article" date="2023" name="Nucleic Acids Res.">
        <title>The hologenome of Daphnia magna reveals possible DNA methylation and microbiome-mediated evolution of the host genome.</title>
        <authorList>
            <person name="Chaturvedi A."/>
            <person name="Li X."/>
            <person name="Dhandapani V."/>
            <person name="Marshall H."/>
            <person name="Kissane S."/>
            <person name="Cuenca-Cambronero M."/>
            <person name="Asole G."/>
            <person name="Calvet F."/>
            <person name="Ruiz-Romero M."/>
            <person name="Marangio P."/>
            <person name="Guigo R."/>
            <person name="Rago D."/>
            <person name="Mirbahai L."/>
            <person name="Eastwood N."/>
            <person name="Colbourne J.K."/>
            <person name="Zhou J."/>
            <person name="Mallon E."/>
            <person name="Orsini L."/>
        </authorList>
    </citation>
    <scope>NUCLEOTIDE SEQUENCE [LARGE SCALE GENOMIC DNA]</scope>
    <source>
        <strain evidence="1">LRV0_1</strain>
    </source>
</reference>
<keyword evidence="2" id="KW-1185">Reference proteome</keyword>
<proteinExistence type="predicted"/>
<sequence length="161" mass="18073">MKTSRCLFVRFLRLRHESLYGHAVRHDEEADALLKDASPIRPKNGMNYIHTPSLFNLINNLEHTVPHHVWVGNLKAENFLKITAIRFLLKSEGKINGGADLVSLGVRGNIDVGNNSINGVGVQKAEYIEKECSRFVIQGTKSFSAIEVKNNVTTNTVYEVR</sequence>
<organism evidence="1 2">
    <name type="scientific">Daphnia magna</name>
    <dbReference type="NCBI Taxonomy" id="35525"/>
    <lineage>
        <taxon>Eukaryota</taxon>
        <taxon>Metazoa</taxon>
        <taxon>Ecdysozoa</taxon>
        <taxon>Arthropoda</taxon>
        <taxon>Crustacea</taxon>
        <taxon>Branchiopoda</taxon>
        <taxon>Diplostraca</taxon>
        <taxon>Cladocera</taxon>
        <taxon>Anomopoda</taxon>
        <taxon>Daphniidae</taxon>
        <taxon>Daphnia</taxon>
    </lineage>
</organism>
<comment type="caution">
    <text evidence="1">The sequence shown here is derived from an EMBL/GenBank/DDBJ whole genome shotgun (WGS) entry which is preliminary data.</text>
</comment>
<evidence type="ECO:0000313" key="1">
    <source>
        <dbReference type="EMBL" id="KAK4013698.1"/>
    </source>
</evidence>
<dbReference type="Proteomes" id="UP001234178">
    <property type="component" value="Unassembled WGS sequence"/>
</dbReference>
<evidence type="ECO:0000313" key="2">
    <source>
        <dbReference type="Proteomes" id="UP001234178"/>
    </source>
</evidence>
<protein>
    <submittedName>
        <fullName evidence="1">Uncharacterized protein</fullName>
    </submittedName>
</protein>
<dbReference type="EMBL" id="JAOYFB010000004">
    <property type="protein sequence ID" value="KAK4013698.1"/>
    <property type="molecule type" value="Genomic_DNA"/>
</dbReference>